<keyword evidence="2" id="KW-1185">Reference proteome</keyword>
<dbReference type="Proteomes" id="UP001175227">
    <property type="component" value="Unassembled WGS sequence"/>
</dbReference>
<organism evidence="1 2">
    <name type="scientific">Armillaria novae-zelandiae</name>
    <dbReference type="NCBI Taxonomy" id="153914"/>
    <lineage>
        <taxon>Eukaryota</taxon>
        <taxon>Fungi</taxon>
        <taxon>Dikarya</taxon>
        <taxon>Basidiomycota</taxon>
        <taxon>Agaricomycotina</taxon>
        <taxon>Agaricomycetes</taxon>
        <taxon>Agaricomycetidae</taxon>
        <taxon>Agaricales</taxon>
        <taxon>Marasmiineae</taxon>
        <taxon>Physalacriaceae</taxon>
        <taxon>Armillaria</taxon>
    </lineage>
</organism>
<evidence type="ECO:0000313" key="2">
    <source>
        <dbReference type="Proteomes" id="UP001175227"/>
    </source>
</evidence>
<reference evidence="1" key="1">
    <citation type="submission" date="2023-06" db="EMBL/GenBank/DDBJ databases">
        <authorList>
            <consortium name="Lawrence Berkeley National Laboratory"/>
            <person name="Ahrendt S."/>
            <person name="Sahu N."/>
            <person name="Indic B."/>
            <person name="Wong-Bajracharya J."/>
            <person name="Merenyi Z."/>
            <person name="Ke H.-M."/>
            <person name="Monk M."/>
            <person name="Kocsube S."/>
            <person name="Drula E."/>
            <person name="Lipzen A."/>
            <person name="Balint B."/>
            <person name="Henrissat B."/>
            <person name="Andreopoulos B."/>
            <person name="Martin F.M."/>
            <person name="Harder C.B."/>
            <person name="Rigling D."/>
            <person name="Ford K.L."/>
            <person name="Foster G.D."/>
            <person name="Pangilinan J."/>
            <person name="Papanicolaou A."/>
            <person name="Barry K."/>
            <person name="LaButti K."/>
            <person name="Viragh M."/>
            <person name="Koriabine M."/>
            <person name="Yan M."/>
            <person name="Riley R."/>
            <person name="Champramary S."/>
            <person name="Plett K.L."/>
            <person name="Tsai I.J."/>
            <person name="Slot J."/>
            <person name="Sipos G."/>
            <person name="Plett J."/>
            <person name="Nagy L.G."/>
            <person name="Grigoriev I.V."/>
        </authorList>
    </citation>
    <scope>NUCLEOTIDE SEQUENCE</scope>
    <source>
        <strain evidence="1">ICMP 16352</strain>
    </source>
</reference>
<accession>A0AA39NVI0</accession>
<name>A0AA39NVI0_9AGAR</name>
<dbReference type="EMBL" id="JAUEPR010000039">
    <property type="protein sequence ID" value="KAK0472666.1"/>
    <property type="molecule type" value="Genomic_DNA"/>
</dbReference>
<evidence type="ECO:0000313" key="1">
    <source>
        <dbReference type="EMBL" id="KAK0472666.1"/>
    </source>
</evidence>
<sequence>MENIENSKPTIMQHLAFENPIPDQEIFDSRPSIEWFQRAPDSPFKRGIPRSLKKKKSENIAFLPVNSSPLKDTLDSNPSLDTPLHAQFLASLAQPKSVGSRLRTTTVTEERLEFFGNEEWAEVLSPMSVRCKACGKTYQLNPRVSGGYYPLQWIVHRKKCAGMYSAWLCVRGKTDEAWFYTKKCV</sequence>
<proteinExistence type="predicted"/>
<dbReference type="AlphaFoldDB" id="A0AA39NVI0"/>
<protein>
    <submittedName>
        <fullName evidence="1">Uncharacterized protein</fullName>
    </submittedName>
</protein>
<gene>
    <name evidence="1" type="ORF">IW261DRAFT_1611526</name>
</gene>
<comment type="caution">
    <text evidence="1">The sequence shown here is derived from an EMBL/GenBank/DDBJ whole genome shotgun (WGS) entry which is preliminary data.</text>
</comment>